<dbReference type="EMBL" id="MT144848">
    <property type="protein sequence ID" value="QJI00392.1"/>
    <property type="molecule type" value="Genomic_DNA"/>
</dbReference>
<organism evidence="1">
    <name type="scientific">viral metagenome</name>
    <dbReference type="NCBI Taxonomy" id="1070528"/>
    <lineage>
        <taxon>unclassified sequences</taxon>
        <taxon>metagenomes</taxon>
        <taxon>organismal metagenomes</taxon>
    </lineage>
</organism>
<accession>A0A6M3XRB8</accession>
<gene>
    <name evidence="1" type="ORF">TM448B01937_0010</name>
</gene>
<name>A0A6M3XRB8_9ZZZZ</name>
<proteinExistence type="predicted"/>
<dbReference type="AlphaFoldDB" id="A0A6M3XRB8"/>
<protein>
    <submittedName>
        <fullName evidence="1">Uncharacterized protein</fullName>
    </submittedName>
</protein>
<evidence type="ECO:0000313" key="1">
    <source>
        <dbReference type="EMBL" id="QJI00392.1"/>
    </source>
</evidence>
<reference evidence="1" key="1">
    <citation type="submission" date="2020-03" db="EMBL/GenBank/DDBJ databases">
        <title>The deep terrestrial virosphere.</title>
        <authorList>
            <person name="Holmfeldt K."/>
            <person name="Nilsson E."/>
            <person name="Simone D."/>
            <person name="Lopez-Fernandez M."/>
            <person name="Wu X."/>
            <person name="de Brujin I."/>
            <person name="Lundin D."/>
            <person name="Andersson A."/>
            <person name="Bertilsson S."/>
            <person name="Dopson M."/>
        </authorList>
    </citation>
    <scope>NUCLEOTIDE SEQUENCE</scope>
    <source>
        <strain evidence="1">TM448B01937</strain>
    </source>
</reference>
<sequence length="242" mass="28573">MSVLINKRYKKTVEYTYYTEEEAQELGLDYKKIWQEAQVGDWLLTTDGYVVQCLRRETYNDRYPNLRTRDAITIPNKSWWVNGKSCYLFKKRDWDALFGREKFAKEFVTTYVTMRFQGKVDYNKLGMFSRTKEAVPALFAKKTLKLRSIKKMISEEIERVLTENGVTKAFLIEKWKAAMEMAEEKKNPSIMLKAFDSMKDVVGLINKREIKGEFTYFGDINKQIDTAEQSLLSNPEYQIEKD</sequence>